<proteinExistence type="inferred from homology"/>
<evidence type="ECO:0000256" key="3">
    <source>
        <dbReference type="ARBA" id="ARBA00023015"/>
    </source>
</evidence>
<feature type="domain" description="Clp R" evidence="7">
    <location>
        <begin position="8"/>
        <end position="179"/>
    </location>
</feature>
<dbReference type="Pfam" id="PF07724">
    <property type="entry name" value="AAA_2"/>
    <property type="match status" value="1"/>
</dbReference>
<evidence type="ECO:0000256" key="5">
    <source>
        <dbReference type="PROSITE-ProRule" id="PRU01251"/>
    </source>
</evidence>
<evidence type="ECO:0000256" key="1">
    <source>
        <dbReference type="ARBA" id="ARBA00008675"/>
    </source>
</evidence>
<dbReference type="InterPro" id="IPR004176">
    <property type="entry name" value="Clp_R_N"/>
</dbReference>
<accession>A0AAE1YUV3</accession>
<dbReference type="InterPro" id="IPR058954">
    <property type="entry name" value="AAA_lid_SMAX1"/>
</dbReference>
<evidence type="ECO:0000256" key="4">
    <source>
        <dbReference type="ARBA" id="ARBA00023163"/>
    </source>
</evidence>
<comment type="caution">
    <text evidence="8">The sequence shown here is derived from an EMBL/GenBank/DDBJ whole genome shotgun (WGS) entry which is preliminary data.</text>
</comment>
<reference evidence="8" key="2">
    <citation type="journal article" date="2024" name="Plant">
        <title>Genomic evolution and insights into agronomic trait innovations of Sesamum species.</title>
        <authorList>
            <person name="Miao H."/>
            <person name="Wang L."/>
            <person name="Qu L."/>
            <person name="Liu H."/>
            <person name="Sun Y."/>
            <person name="Le M."/>
            <person name="Wang Q."/>
            <person name="Wei S."/>
            <person name="Zheng Y."/>
            <person name="Lin W."/>
            <person name="Duan Y."/>
            <person name="Cao H."/>
            <person name="Xiong S."/>
            <person name="Wang X."/>
            <person name="Wei L."/>
            <person name="Li C."/>
            <person name="Ma Q."/>
            <person name="Ju M."/>
            <person name="Zhao R."/>
            <person name="Li G."/>
            <person name="Mu C."/>
            <person name="Tian Q."/>
            <person name="Mei H."/>
            <person name="Zhang T."/>
            <person name="Gao T."/>
            <person name="Zhang H."/>
        </authorList>
    </citation>
    <scope>NUCLEOTIDE SEQUENCE</scope>
    <source>
        <strain evidence="8">3651</strain>
    </source>
</reference>
<feature type="region of interest" description="Disordered" evidence="6">
    <location>
        <begin position="539"/>
        <end position="562"/>
    </location>
</feature>
<evidence type="ECO:0000256" key="6">
    <source>
        <dbReference type="SAM" id="MobiDB-lite"/>
    </source>
</evidence>
<dbReference type="PANTHER" id="PTHR43572:SF77">
    <property type="entry name" value="PROTEIN DWARF 53-LIKE-LIKE"/>
    <property type="match status" value="1"/>
</dbReference>
<dbReference type="EMBL" id="JACGWO010000002">
    <property type="protein sequence ID" value="KAK4436507.1"/>
    <property type="molecule type" value="Genomic_DNA"/>
</dbReference>
<dbReference type="Pfam" id="PF23569">
    <property type="entry name" value="NBD_SMAX1"/>
    <property type="match status" value="1"/>
</dbReference>
<keyword evidence="9" id="KW-1185">Reference proteome</keyword>
<dbReference type="Gene3D" id="1.10.1780.10">
    <property type="entry name" value="Clp, N-terminal domain"/>
    <property type="match status" value="1"/>
</dbReference>
<name>A0AAE1YUV3_9LAMI</name>
<evidence type="ECO:0000313" key="9">
    <source>
        <dbReference type="Proteomes" id="UP001293254"/>
    </source>
</evidence>
<dbReference type="GO" id="GO:0016887">
    <property type="term" value="F:ATP hydrolysis activity"/>
    <property type="evidence" value="ECO:0007669"/>
    <property type="project" value="InterPro"/>
</dbReference>
<keyword evidence="4" id="KW-0804">Transcription</keyword>
<sequence length="1114" mass="122539">MPTPVAAARQCLTNDAVAALDEAVAVARRRGHSQTTSLHMVSSLLSGLPNSSLREACKRTRNNAYSTRVQFKVLELTLSVSLDRLPCSQSTKVEEPPVSNSLMAAIKRSQANQRRQPESFGFYQQQQQYASGSSVPVVKIELQSLTLSILDDPLVSRVFGEAGFRSCDIKMAIFRPGDSLHARHVFAYYSGYKRPNSPLFLCNLSGSNKNTELGSRGYSFPSMRCFLGDESSRRIGEIMERNKKRNPLLVGFSAGQALRTFLETLERKIEGILPVGLSGLSVVCVEDEVLRSVNEDGDEESLKLRFEEVERMLGNDKGPGMVVNLGDLKVLAGDGVAIDGLKYLVGKLARLLEEHGGKLWLIGAAATYDVFLKILNKFPSIQKEWDLEILPITSLKLSMGGLYPRSSLMESFVPLGGFFSMPSDTKSLSNSGQYIARCHQCNEKYNQELNELSKGGVRSPVTNQNQLSLHSWSQPNRSSGFAAKKAEDDCLLLNARIAALKKKWDSICQQHHYNQPSLRGHSPESGYQVRRVHGFQVAEEKRENASNHSSSHSNTSSTEQGNKNVICSLSTDLRQGSSFKEFHSLDTLSKTNYPSILPESVEVSPKFIDEVGGVKSHHFASSSVSNGDRASPNSVTSVTTDLGLGIISFPTNQEAEKPVDESHEDLVQDLLGSLSTNADATKSSISNCPSQYSSCSSHDSHAHSSMKDPKMIYKALVERVGQQEQAVSAVIEAITQCQKSTGLCGICPGGIWINFRGPDRSGKKKLGLALAEILYGSAESFICVDLSFQDKMTNENTVLNPQVINKYDCTMRRTVVDYLVEELSKKPCVVFLENVDKSDPVVQNSLSQAVKTGRLTDLHGREVNVSSSMFLATTRFLEGGKSLSSGKNSANYSEEDVLVAKGHLIQISIGFDLNDNPRNENMLQSDPTTKGCSNTNSMNKRKIIRRSRNTDQCGSLEVTKRAHRASNLHLDLNLPAQGSETWDSDSDSSPETMSSWLQDFDRQINRVVVFKPFDFDKLAEKLSSDMSECLHRIVGTKCSLEIERNVMLQLIAAAYLLGNKTVEHWMQHVLTHGFAQARGKFSLNACSVVKIVAFDGVLGDDHTEGLLPASIIVK</sequence>
<dbReference type="InterPro" id="IPR027417">
    <property type="entry name" value="P-loop_NTPase"/>
</dbReference>
<dbReference type="PANTHER" id="PTHR43572">
    <property type="entry name" value="CHAPERONE PROTEIN CLPD, CHLOROPLASTIC"/>
    <property type="match status" value="1"/>
</dbReference>
<dbReference type="InterPro" id="IPR058680">
    <property type="entry name" value="NBD_SMAX1-like"/>
</dbReference>
<dbReference type="AlphaFoldDB" id="A0AAE1YUV3"/>
<protein>
    <submittedName>
        <fullName evidence="8">Protein SMAX1-LIKE 7</fullName>
    </submittedName>
</protein>
<dbReference type="InterPro" id="IPR003959">
    <property type="entry name" value="ATPase_AAA_core"/>
</dbReference>
<dbReference type="GO" id="GO:0005524">
    <property type="term" value="F:ATP binding"/>
    <property type="evidence" value="ECO:0007669"/>
    <property type="project" value="InterPro"/>
</dbReference>
<dbReference type="Pfam" id="PF26587">
    <property type="entry name" value="AAA_lid_SMAX1"/>
    <property type="match status" value="1"/>
</dbReference>
<feature type="compositionally biased region" description="Low complexity" evidence="6">
    <location>
        <begin position="546"/>
        <end position="558"/>
    </location>
</feature>
<comment type="similarity">
    <text evidence="1">Belongs to the ClpA/ClpB family.</text>
</comment>
<dbReference type="PROSITE" id="PS51903">
    <property type="entry name" value="CLP_R"/>
    <property type="match status" value="1"/>
</dbReference>
<reference evidence="8" key="1">
    <citation type="submission" date="2020-06" db="EMBL/GenBank/DDBJ databases">
        <authorList>
            <person name="Li T."/>
            <person name="Hu X."/>
            <person name="Zhang T."/>
            <person name="Song X."/>
            <person name="Zhang H."/>
            <person name="Dai N."/>
            <person name="Sheng W."/>
            <person name="Hou X."/>
            <person name="Wei L."/>
        </authorList>
    </citation>
    <scope>NUCLEOTIDE SEQUENCE</scope>
    <source>
        <strain evidence="8">3651</strain>
        <tissue evidence="8">Leaf</tissue>
    </source>
</reference>
<evidence type="ECO:0000256" key="2">
    <source>
        <dbReference type="ARBA" id="ARBA00022737"/>
    </source>
</evidence>
<dbReference type="InterPro" id="IPR051650">
    <property type="entry name" value="SL_signaling_regulator"/>
</dbReference>
<evidence type="ECO:0000259" key="7">
    <source>
        <dbReference type="PROSITE" id="PS51903"/>
    </source>
</evidence>
<gene>
    <name evidence="8" type="ORF">Salat_0814400</name>
</gene>
<dbReference type="SUPFAM" id="SSF52540">
    <property type="entry name" value="P-loop containing nucleoside triphosphate hydrolases"/>
    <property type="match status" value="1"/>
</dbReference>
<dbReference type="Gene3D" id="3.40.50.300">
    <property type="entry name" value="P-loop containing nucleotide triphosphate hydrolases"/>
    <property type="match status" value="1"/>
</dbReference>
<dbReference type="Proteomes" id="UP001293254">
    <property type="component" value="Unassembled WGS sequence"/>
</dbReference>
<keyword evidence="2 5" id="KW-0677">Repeat</keyword>
<evidence type="ECO:0000313" key="8">
    <source>
        <dbReference type="EMBL" id="KAK4436507.1"/>
    </source>
</evidence>
<keyword evidence="3" id="KW-0805">Transcription regulation</keyword>
<organism evidence="8 9">
    <name type="scientific">Sesamum alatum</name>
    <dbReference type="NCBI Taxonomy" id="300844"/>
    <lineage>
        <taxon>Eukaryota</taxon>
        <taxon>Viridiplantae</taxon>
        <taxon>Streptophyta</taxon>
        <taxon>Embryophyta</taxon>
        <taxon>Tracheophyta</taxon>
        <taxon>Spermatophyta</taxon>
        <taxon>Magnoliopsida</taxon>
        <taxon>eudicotyledons</taxon>
        <taxon>Gunneridae</taxon>
        <taxon>Pentapetalae</taxon>
        <taxon>asterids</taxon>
        <taxon>lamiids</taxon>
        <taxon>Lamiales</taxon>
        <taxon>Pedaliaceae</taxon>
        <taxon>Sesamum</taxon>
    </lineage>
</organism>
<dbReference type="InterPro" id="IPR036628">
    <property type="entry name" value="Clp_N_dom_sf"/>
</dbReference>